<protein>
    <submittedName>
        <fullName evidence="2">Uncharacterized protein</fullName>
    </submittedName>
</protein>
<dbReference type="AlphaFoldDB" id="A0A6A6AAC4"/>
<dbReference type="GeneID" id="54411073"/>
<dbReference type="RefSeq" id="XP_033522020.1">
    <property type="nucleotide sequence ID" value="XM_033670641.1"/>
</dbReference>
<dbReference type="Proteomes" id="UP000799771">
    <property type="component" value="Unassembled WGS sequence"/>
</dbReference>
<evidence type="ECO:0000313" key="3">
    <source>
        <dbReference type="Proteomes" id="UP000799771"/>
    </source>
</evidence>
<dbReference type="OrthoDB" id="3786098at2759"/>
<keyword evidence="3" id="KW-1185">Reference proteome</keyword>
<keyword evidence="1" id="KW-0732">Signal</keyword>
<sequence>MRVSISILGLMSALVAAAPTATGGGATIYKQQNLAVSPLGTDSTSIPANAYCTDLNNIFGDFDGKVRSLSVEKGVKCQFYLNTGCPTDGTKKEVGSKDKKVEEKTLAKEWDGKIRSVFCQKI</sequence>
<name>A0A6A6AAC4_9PLEO</name>
<evidence type="ECO:0000256" key="1">
    <source>
        <dbReference type="SAM" id="SignalP"/>
    </source>
</evidence>
<feature type="signal peptide" evidence="1">
    <location>
        <begin position="1"/>
        <end position="17"/>
    </location>
</feature>
<gene>
    <name evidence="2" type="ORF">P153DRAFT_387370</name>
</gene>
<feature type="chain" id="PRO_5025449135" evidence="1">
    <location>
        <begin position="18"/>
        <end position="122"/>
    </location>
</feature>
<accession>A0A6A6AAC4</accession>
<reference evidence="2" key="1">
    <citation type="journal article" date="2020" name="Stud. Mycol.">
        <title>101 Dothideomycetes genomes: a test case for predicting lifestyles and emergence of pathogens.</title>
        <authorList>
            <person name="Haridas S."/>
            <person name="Albert R."/>
            <person name="Binder M."/>
            <person name="Bloem J."/>
            <person name="Labutti K."/>
            <person name="Salamov A."/>
            <person name="Andreopoulos B."/>
            <person name="Baker S."/>
            <person name="Barry K."/>
            <person name="Bills G."/>
            <person name="Bluhm B."/>
            <person name="Cannon C."/>
            <person name="Castanera R."/>
            <person name="Culley D."/>
            <person name="Daum C."/>
            <person name="Ezra D."/>
            <person name="Gonzalez J."/>
            <person name="Henrissat B."/>
            <person name="Kuo A."/>
            <person name="Liang C."/>
            <person name="Lipzen A."/>
            <person name="Lutzoni F."/>
            <person name="Magnuson J."/>
            <person name="Mondo S."/>
            <person name="Nolan M."/>
            <person name="Ohm R."/>
            <person name="Pangilinan J."/>
            <person name="Park H.-J."/>
            <person name="Ramirez L."/>
            <person name="Alfaro M."/>
            <person name="Sun H."/>
            <person name="Tritt A."/>
            <person name="Yoshinaga Y."/>
            <person name="Zwiers L.-H."/>
            <person name="Turgeon B."/>
            <person name="Goodwin S."/>
            <person name="Spatafora J."/>
            <person name="Crous P."/>
            <person name="Grigoriev I."/>
        </authorList>
    </citation>
    <scope>NUCLEOTIDE SEQUENCE</scope>
    <source>
        <strain evidence="2">CBS 119687</strain>
    </source>
</reference>
<organism evidence="2 3">
    <name type="scientific">Dothidotthia symphoricarpi CBS 119687</name>
    <dbReference type="NCBI Taxonomy" id="1392245"/>
    <lineage>
        <taxon>Eukaryota</taxon>
        <taxon>Fungi</taxon>
        <taxon>Dikarya</taxon>
        <taxon>Ascomycota</taxon>
        <taxon>Pezizomycotina</taxon>
        <taxon>Dothideomycetes</taxon>
        <taxon>Pleosporomycetidae</taxon>
        <taxon>Pleosporales</taxon>
        <taxon>Dothidotthiaceae</taxon>
        <taxon>Dothidotthia</taxon>
    </lineage>
</organism>
<dbReference type="EMBL" id="ML977510">
    <property type="protein sequence ID" value="KAF2127631.1"/>
    <property type="molecule type" value="Genomic_DNA"/>
</dbReference>
<evidence type="ECO:0000313" key="2">
    <source>
        <dbReference type="EMBL" id="KAF2127631.1"/>
    </source>
</evidence>
<proteinExistence type="predicted"/>